<keyword evidence="3" id="KW-1185">Reference proteome</keyword>
<dbReference type="EMBL" id="JAFBCV010000009">
    <property type="protein sequence ID" value="MBM7839582.1"/>
    <property type="molecule type" value="Genomic_DNA"/>
</dbReference>
<evidence type="ECO:0000259" key="1">
    <source>
        <dbReference type="Pfam" id="PF03235"/>
    </source>
</evidence>
<feature type="domain" description="GmrSD restriction endonucleases N-terminal" evidence="1">
    <location>
        <begin position="8"/>
        <end position="269"/>
    </location>
</feature>
<reference evidence="2" key="1">
    <citation type="submission" date="2021-01" db="EMBL/GenBank/DDBJ databases">
        <title>Genomic Encyclopedia of Type Strains, Phase IV (KMG-IV): sequencing the most valuable type-strain genomes for metagenomic binning, comparative biology and taxonomic classification.</title>
        <authorList>
            <person name="Goeker M."/>
        </authorList>
    </citation>
    <scope>NUCLEOTIDE SEQUENCE</scope>
    <source>
        <strain evidence="2">DSM 21943</strain>
    </source>
</reference>
<dbReference type="PANTHER" id="PTHR37292">
    <property type="entry name" value="VNG6097C"/>
    <property type="match status" value="1"/>
</dbReference>
<dbReference type="RefSeq" id="WP_204466803.1">
    <property type="nucleotide sequence ID" value="NZ_JAFBCV010000009.1"/>
</dbReference>
<dbReference type="InterPro" id="IPR004919">
    <property type="entry name" value="GmrSD_N"/>
</dbReference>
<sequence>MSYQERSIKDIIKMIGRNEVYLPAIQRKFIWKHEQIERLFDSIMRGYPIGTFLFWYISGEKKNNYTFYKFLQNYHERGGRNEVAPNPQLKDEIIGVLDGQQRLSSMYIALQGSYAYKKAYARWDNDNAFPKRYLYINLMKNMDSDGEHSDDLMYQFKFLTEQEAKLISKDKLWFKIKNVLTWGDDPEIDDYYDKVIDNQVNNNELIMAIKSKKSQIKSTLRKLHMKIVLEKLINDFKLENQDLDEVLDIFVRVNSGGTVLSKSDLLFSTIVANWEEARDEIEDFLIMLNNKGDGFKLDNDFIMRSCLVLTDCPVLFSVKNFRRDNITRIRTEWPKIKEALSLTIDLIVKFGFSGDNLTSHNALVPIAYFILKGGNVEGSEKEIQKYLINSLLMQIYGGQGDQVLTSIRDELREVSGDLHTLKYKNFPLKELLELKLPGNKSLKMSNEDLDEILEYKKSAYTFMVLSLLYPNLRYDQISFHQDHIHPSSFFTDSKLKKYHIPNEKWDEWKDYKDTLPNLQMMEGKENISKSKKPVKKWLEENTKLGDKIKYRSDNYIPMDADLDFFEFEAFYESRKKLLKKELSNILL</sequence>
<dbReference type="PANTHER" id="PTHR37292:SF2">
    <property type="entry name" value="DUF262 DOMAIN-CONTAINING PROTEIN"/>
    <property type="match status" value="1"/>
</dbReference>
<protein>
    <submittedName>
        <fullName evidence="2">Uncharacterized protein with ParB-like and HNH nuclease domain</fullName>
    </submittedName>
</protein>
<name>A0ABS2SVN5_9BACI</name>
<accession>A0ABS2SVN5</accession>
<evidence type="ECO:0000313" key="3">
    <source>
        <dbReference type="Proteomes" id="UP001179280"/>
    </source>
</evidence>
<gene>
    <name evidence="2" type="ORF">JOC54_002862</name>
</gene>
<dbReference type="Pfam" id="PF03235">
    <property type="entry name" value="GmrSD_N"/>
    <property type="match status" value="1"/>
</dbReference>
<proteinExistence type="predicted"/>
<comment type="caution">
    <text evidence="2">The sequence shown here is derived from an EMBL/GenBank/DDBJ whole genome shotgun (WGS) entry which is preliminary data.</text>
</comment>
<dbReference type="Proteomes" id="UP001179280">
    <property type="component" value="Unassembled WGS sequence"/>
</dbReference>
<evidence type="ECO:0000313" key="2">
    <source>
        <dbReference type="EMBL" id="MBM7839582.1"/>
    </source>
</evidence>
<organism evidence="2 3">
    <name type="scientific">Shouchella xiaoxiensis</name>
    <dbReference type="NCBI Taxonomy" id="766895"/>
    <lineage>
        <taxon>Bacteria</taxon>
        <taxon>Bacillati</taxon>
        <taxon>Bacillota</taxon>
        <taxon>Bacilli</taxon>
        <taxon>Bacillales</taxon>
        <taxon>Bacillaceae</taxon>
        <taxon>Shouchella</taxon>
    </lineage>
</organism>